<dbReference type="GeneID" id="98647161"/>
<name>A0ABX5YMB3_9PLAN</name>
<dbReference type="RefSeq" id="WP_002646167.1">
    <property type="nucleotide sequence ID" value="NZ_CP042910.1"/>
</dbReference>
<evidence type="ECO:0000313" key="2">
    <source>
        <dbReference type="Proteomes" id="UP000322887"/>
    </source>
</evidence>
<evidence type="ECO:0000313" key="1">
    <source>
        <dbReference type="EMBL" id="QEG16737.1"/>
    </source>
</evidence>
<reference evidence="1 2" key="1">
    <citation type="submission" date="2019-08" db="EMBL/GenBank/DDBJ databases">
        <title>Deep-cultivation of Planctomycetes and their phenomic and genomic characterization uncovers novel biology.</title>
        <authorList>
            <person name="Wiegand S."/>
            <person name="Jogler M."/>
            <person name="Boedeker C."/>
            <person name="Pinto D."/>
            <person name="Vollmers J."/>
            <person name="Rivas-Marin E."/>
            <person name="Kohn T."/>
            <person name="Peeters S.H."/>
            <person name="Heuer A."/>
            <person name="Rast P."/>
            <person name="Oberbeckmann S."/>
            <person name="Bunk B."/>
            <person name="Jeske O."/>
            <person name="Meyerdierks A."/>
            <person name="Storesund J.E."/>
            <person name="Kallscheuer N."/>
            <person name="Luecker S."/>
            <person name="Lage O.M."/>
            <person name="Pohl T."/>
            <person name="Merkel B.J."/>
            <person name="Hornburger P."/>
            <person name="Mueller R.-W."/>
            <person name="Bruemmer F."/>
            <person name="Labrenz M."/>
            <person name="Spormann A.M."/>
            <person name="Op den Camp H."/>
            <person name="Overmann J."/>
            <person name="Amann R."/>
            <person name="Jetten M.S.M."/>
            <person name="Mascher T."/>
            <person name="Medema M.H."/>
            <person name="Devos D.P."/>
            <person name="Kaster A.-K."/>
            <person name="Ovreas L."/>
            <person name="Rohde M."/>
            <person name="Galperin M.Y."/>
            <person name="Jogler C."/>
        </authorList>
    </citation>
    <scope>NUCLEOTIDE SEQUENCE [LARGE SCALE GENOMIC DNA]</scope>
    <source>
        <strain evidence="1 2">DSM 8797</strain>
    </source>
</reference>
<evidence type="ECO:0008006" key="3">
    <source>
        <dbReference type="Google" id="ProtNLM"/>
    </source>
</evidence>
<gene>
    <name evidence="1" type="ORF">GmarT_26040</name>
</gene>
<dbReference type="Proteomes" id="UP000322887">
    <property type="component" value="Chromosome"/>
</dbReference>
<sequence>MSHIVQIQTEVRDPVAISAACERLKLPQPVQGTFKLFSSEATGLGVELPQWRYPVVCDITSGQLQYDNFEGRWGDRCHLDRFLQSYAVEKTRIEARRRGHTVTEQAQADGSIKLTVQVGGAV</sequence>
<keyword evidence="2" id="KW-1185">Reference proteome</keyword>
<dbReference type="EMBL" id="CP042910">
    <property type="protein sequence ID" value="QEG16737.1"/>
    <property type="molecule type" value="Genomic_DNA"/>
</dbReference>
<protein>
    <recommendedName>
        <fullName evidence="3">DUF1257 domain-containing protein</fullName>
    </recommendedName>
</protein>
<organism evidence="1 2">
    <name type="scientific">Gimesia maris</name>
    <dbReference type="NCBI Taxonomy" id="122"/>
    <lineage>
        <taxon>Bacteria</taxon>
        <taxon>Pseudomonadati</taxon>
        <taxon>Planctomycetota</taxon>
        <taxon>Planctomycetia</taxon>
        <taxon>Planctomycetales</taxon>
        <taxon>Planctomycetaceae</taxon>
        <taxon>Gimesia</taxon>
    </lineage>
</organism>
<accession>A0ABX5YMB3</accession>
<proteinExistence type="predicted"/>